<dbReference type="InParanoid" id="A0A165G3M4"/>
<proteinExistence type="predicted"/>
<sequence>MKLSPIERLELLQAYGAAQKKDTTEADLKRWLENVTGMVQVFKNNHSYTQPSQASTESTTRPFIAPRVWTSEEDKIINAEVKRRLDQDAEAWINTGVEWLTSVIAHLPKRTGEVMEVFQKTMADMGRREYAERAAKEMLVEIRRVATERSGVFQENDRDMTTKGMS</sequence>
<accession>A0A165G3M4</accession>
<reference evidence="1 2" key="1">
    <citation type="journal article" date="2016" name="Mol. Biol. Evol.">
        <title>Comparative Genomics of Early-Diverging Mushroom-Forming Fungi Provides Insights into the Origins of Lignocellulose Decay Capabilities.</title>
        <authorList>
            <person name="Nagy L.G."/>
            <person name="Riley R."/>
            <person name="Tritt A."/>
            <person name="Adam C."/>
            <person name="Daum C."/>
            <person name="Floudas D."/>
            <person name="Sun H."/>
            <person name="Yadav J.S."/>
            <person name="Pangilinan J."/>
            <person name="Larsson K.H."/>
            <person name="Matsuura K."/>
            <person name="Barry K."/>
            <person name="Labutti K."/>
            <person name="Kuo R."/>
            <person name="Ohm R.A."/>
            <person name="Bhattacharya S.S."/>
            <person name="Shirouzu T."/>
            <person name="Yoshinaga Y."/>
            <person name="Martin F.M."/>
            <person name="Grigoriev I.V."/>
            <person name="Hibbett D.S."/>
        </authorList>
    </citation>
    <scope>NUCLEOTIDE SEQUENCE [LARGE SCALE GENOMIC DNA]</scope>
    <source>
        <strain evidence="1 2">HHB12733</strain>
    </source>
</reference>
<protein>
    <submittedName>
        <fullName evidence="1">Uncharacterized protein</fullName>
    </submittedName>
</protein>
<gene>
    <name evidence="1" type="ORF">CALCODRAFT_517414</name>
</gene>
<dbReference type="Proteomes" id="UP000076842">
    <property type="component" value="Unassembled WGS sequence"/>
</dbReference>
<name>A0A165G3M4_9BASI</name>
<evidence type="ECO:0000313" key="2">
    <source>
        <dbReference type="Proteomes" id="UP000076842"/>
    </source>
</evidence>
<evidence type="ECO:0000313" key="1">
    <source>
        <dbReference type="EMBL" id="KZT57559.1"/>
    </source>
</evidence>
<dbReference type="AlphaFoldDB" id="A0A165G3M4"/>
<organism evidence="1 2">
    <name type="scientific">Calocera cornea HHB12733</name>
    <dbReference type="NCBI Taxonomy" id="1353952"/>
    <lineage>
        <taxon>Eukaryota</taxon>
        <taxon>Fungi</taxon>
        <taxon>Dikarya</taxon>
        <taxon>Basidiomycota</taxon>
        <taxon>Agaricomycotina</taxon>
        <taxon>Dacrymycetes</taxon>
        <taxon>Dacrymycetales</taxon>
        <taxon>Dacrymycetaceae</taxon>
        <taxon>Calocera</taxon>
    </lineage>
</organism>
<dbReference type="EMBL" id="KV423962">
    <property type="protein sequence ID" value="KZT57559.1"/>
    <property type="molecule type" value="Genomic_DNA"/>
</dbReference>
<keyword evidence="2" id="KW-1185">Reference proteome</keyword>